<dbReference type="EMBL" id="JBHTKH010000005">
    <property type="protein sequence ID" value="MFD1054497.1"/>
    <property type="molecule type" value="Genomic_DNA"/>
</dbReference>
<gene>
    <name evidence="5" type="ORF">ACFQ2V_09300</name>
</gene>
<dbReference type="Proteomes" id="UP001597046">
    <property type="component" value="Unassembled WGS sequence"/>
</dbReference>
<evidence type="ECO:0000259" key="4">
    <source>
        <dbReference type="Pfam" id="PF13439"/>
    </source>
</evidence>
<evidence type="ECO:0000256" key="1">
    <source>
        <dbReference type="ARBA" id="ARBA00021292"/>
    </source>
</evidence>
<sequence>MPSLPHVAHIPMPLAGDGSSVAHVVRALTLEHAMAGGRSTVITSHNRDATYPHAETVPVDYTRNCPRAYFTPAEYRTDWAVGALLRERPHAARLFEPAAEALARVRPDWVLLHEGHYAVTALPLLRRALPPTTRIALHVHNAISSSVLRPELTHLLRSADLVIGVSAFMAEAVRRRAWVDDAQVRWVHNGAATSRFHPDEAGGRADTGRDDRQGDRLRLLYVGQVAPHKGVDLLLRALGAMGRHAERYETRVVGSAELRTTDDRSAFEEHLRTLAAQVAGPVVFEPYQPQDEVARIYRWADVVAVPSLAEPFGMVPLEAMASGAYVLANDAGALPEVLGPVGRLVPPTVAGWVDALTGLDLDDVVAGRDQAVARARGFTWAASHEALMQAMGQPAPVRP</sequence>
<dbReference type="Gene3D" id="3.40.50.2000">
    <property type="entry name" value="Glycogen Phosphorylase B"/>
    <property type="match status" value="2"/>
</dbReference>
<evidence type="ECO:0000256" key="3">
    <source>
        <dbReference type="ARBA" id="ARBA00022679"/>
    </source>
</evidence>
<dbReference type="InterPro" id="IPR050194">
    <property type="entry name" value="Glycosyltransferase_grp1"/>
</dbReference>
<proteinExistence type="predicted"/>
<name>A0ABW3MUV8_9MICO</name>
<evidence type="ECO:0000313" key="5">
    <source>
        <dbReference type="EMBL" id="MFD1054497.1"/>
    </source>
</evidence>
<feature type="domain" description="Glycosyltransferase subfamily 4-like N-terminal" evidence="4">
    <location>
        <begin position="22"/>
        <end position="195"/>
    </location>
</feature>
<evidence type="ECO:0000313" key="6">
    <source>
        <dbReference type="Proteomes" id="UP001597046"/>
    </source>
</evidence>
<protein>
    <recommendedName>
        <fullName evidence="1">D-inositol 3-phosphate glycosyltransferase</fullName>
    </recommendedName>
</protein>
<keyword evidence="6" id="KW-1185">Reference proteome</keyword>
<keyword evidence="2 5" id="KW-0328">Glycosyltransferase</keyword>
<dbReference type="RefSeq" id="WP_386052398.1">
    <property type="nucleotide sequence ID" value="NZ_JBHTKH010000005.1"/>
</dbReference>
<dbReference type="GO" id="GO:0016757">
    <property type="term" value="F:glycosyltransferase activity"/>
    <property type="evidence" value="ECO:0007669"/>
    <property type="project" value="UniProtKB-KW"/>
</dbReference>
<dbReference type="InterPro" id="IPR028098">
    <property type="entry name" value="Glyco_trans_4-like_N"/>
</dbReference>
<accession>A0ABW3MUV8</accession>
<evidence type="ECO:0000256" key="2">
    <source>
        <dbReference type="ARBA" id="ARBA00022676"/>
    </source>
</evidence>
<dbReference type="PANTHER" id="PTHR45947">
    <property type="entry name" value="SULFOQUINOVOSYL TRANSFERASE SQD2"/>
    <property type="match status" value="1"/>
</dbReference>
<organism evidence="5 6">
    <name type="scientific">Terrabacter terrigena</name>
    <dbReference type="NCBI Taxonomy" id="574718"/>
    <lineage>
        <taxon>Bacteria</taxon>
        <taxon>Bacillati</taxon>
        <taxon>Actinomycetota</taxon>
        <taxon>Actinomycetes</taxon>
        <taxon>Micrococcales</taxon>
        <taxon>Intrasporangiaceae</taxon>
        <taxon>Terrabacter</taxon>
    </lineage>
</organism>
<comment type="caution">
    <text evidence="5">The sequence shown here is derived from an EMBL/GenBank/DDBJ whole genome shotgun (WGS) entry which is preliminary data.</text>
</comment>
<dbReference type="Pfam" id="PF13692">
    <property type="entry name" value="Glyco_trans_1_4"/>
    <property type="match status" value="1"/>
</dbReference>
<dbReference type="SUPFAM" id="SSF53756">
    <property type="entry name" value="UDP-Glycosyltransferase/glycogen phosphorylase"/>
    <property type="match status" value="1"/>
</dbReference>
<reference evidence="6" key="1">
    <citation type="journal article" date="2019" name="Int. J. Syst. Evol. Microbiol.">
        <title>The Global Catalogue of Microorganisms (GCM) 10K type strain sequencing project: providing services to taxonomists for standard genome sequencing and annotation.</title>
        <authorList>
            <consortium name="The Broad Institute Genomics Platform"/>
            <consortium name="The Broad Institute Genome Sequencing Center for Infectious Disease"/>
            <person name="Wu L."/>
            <person name="Ma J."/>
        </authorList>
    </citation>
    <scope>NUCLEOTIDE SEQUENCE [LARGE SCALE GENOMIC DNA]</scope>
    <source>
        <strain evidence="6">CCUG 57508</strain>
    </source>
</reference>
<dbReference type="PANTHER" id="PTHR45947:SF3">
    <property type="entry name" value="SULFOQUINOVOSYL TRANSFERASE SQD2"/>
    <property type="match status" value="1"/>
</dbReference>
<dbReference type="Pfam" id="PF13439">
    <property type="entry name" value="Glyco_transf_4"/>
    <property type="match status" value="1"/>
</dbReference>
<keyword evidence="3 5" id="KW-0808">Transferase</keyword>
<dbReference type="CDD" id="cd03801">
    <property type="entry name" value="GT4_PimA-like"/>
    <property type="match status" value="1"/>
</dbReference>